<name>A0ACC2LBB7_PERAE</name>
<gene>
    <name evidence="1" type="ORF">MRB53_023868</name>
</gene>
<evidence type="ECO:0000313" key="1">
    <source>
        <dbReference type="EMBL" id="KAJ8630545.1"/>
    </source>
</evidence>
<evidence type="ECO:0000313" key="2">
    <source>
        <dbReference type="Proteomes" id="UP001234297"/>
    </source>
</evidence>
<proteinExistence type="predicted"/>
<protein>
    <submittedName>
        <fullName evidence="1">Uncharacterized protein</fullName>
    </submittedName>
</protein>
<dbReference type="EMBL" id="CM056815">
    <property type="protein sequence ID" value="KAJ8630545.1"/>
    <property type="molecule type" value="Genomic_DNA"/>
</dbReference>
<reference evidence="1 2" key="1">
    <citation type="journal article" date="2022" name="Hortic Res">
        <title>A haplotype resolved chromosomal level avocado genome allows analysis of novel avocado genes.</title>
        <authorList>
            <person name="Nath O."/>
            <person name="Fletcher S.J."/>
            <person name="Hayward A."/>
            <person name="Shaw L.M."/>
            <person name="Masouleh A.K."/>
            <person name="Furtado A."/>
            <person name="Henry R.J."/>
            <person name="Mitter N."/>
        </authorList>
    </citation>
    <scope>NUCLEOTIDE SEQUENCE [LARGE SCALE GENOMIC DNA]</scope>
    <source>
        <strain evidence="2">cv. Hass</strain>
    </source>
</reference>
<dbReference type="Proteomes" id="UP001234297">
    <property type="component" value="Chromosome 7"/>
</dbReference>
<sequence>MSTPKLTKESQRRMGISFTASELKKKVDLPLAVFRGMAKVHTTSHNAALPSPGLISKLLVDMGKLVEPNEDIIIPKQKIDRFTLEKSKSHLPSIELDDDDEGDIGGPFGAAPSAVGPSIAGPSHVRLSRDDHLGEGEIHALNERLGHLKCQ</sequence>
<organism evidence="1 2">
    <name type="scientific">Persea americana</name>
    <name type="common">Avocado</name>
    <dbReference type="NCBI Taxonomy" id="3435"/>
    <lineage>
        <taxon>Eukaryota</taxon>
        <taxon>Viridiplantae</taxon>
        <taxon>Streptophyta</taxon>
        <taxon>Embryophyta</taxon>
        <taxon>Tracheophyta</taxon>
        <taxon>Spermatophyta</taxon>
        <taxon>Magnoliopsida</taxon>
        <taxon>Magnoliidae</taxon>
        <taxon>Laurales</taxon>
        <taxon>Lauraceae</taxon>
        <taxon>Persea</taxon>
    </lineage>
</organism>
<accession>A0ACC2LBB7</accession>
<comment type="caution">
    <text evidence="1">The sequence shown here is derived from an EMBL/GenBank/DDBJ whole genome shotgun (WGS) entry which is preliminary data.</text>
</comment>
<keyword evidence="2" id="KW-1185">Reference proteome</keyword>